<dbReference type="Proteomes" id="UP000017836">
    <property type="component" value="Unassembled WGS sequence"/>
</dbReference>
<keyword evidence="3" id="KW-1185">Reference proteome</keyword>
<evidence type="ECO:0000313" key="2">
    <source>
        <dbReference type="EMBL" id="ERN05156.1"/>
    </source>
</evidence>
<dbReference type="Gramene" id="ERN05156">
    <property type="protein sequence ID" value="ERN05156"/>
    <property type="gene ID" value="AMTR_s00053p00200540"/>
</dbReference>
<dbReference type="HOGENOM" id="CLU_2149228_0_0_1"/>
<evidence type="ECO:0000256" key="1">
    <source>
        <dbReference type="SAM" id="Phobius"/>
    </source>
</evidence>
<feature type="transmembrane region" description="Helical" evidence="1">
    <location>
        <begin position="66"/>
        <end position="88"/>
    </location>
</feature>
<reference evidence="3" key="1">
    <citation type="journal article" date="2013" name="Science">
        <title>The Amborella genome and the evolution of flowering plants.</title>
        <authorList>
            <consortium name="Amborella Genome Project"/>
        </authorList>
    </citation>
    <scope>NUCLEOTIDE SEQUENCE [LARGE SCALE GENOMIC DNA]</scope>
</reference>
<keyword evidence="1" id="KW-0472">Membrane</keyword>
<evidence type="ECO:0000313" key="3">
    <source>
        <dbReference type="Proteomes" id="UP000017836"/>
    </source>
</evidence>
<name>W1PC30_AMBTC</name>
<accession>W1PC30</accession>
<keyword evidence="1" id="KW-1133">Transmembrane helix</keyword>
<gene>
    <name evidence="2" type="ORF">AMTR_s00053p00200540</name>
</gene>
<sequence length="112" mass="12235">MRGLGSGDLWSGVSATRNATKLLSFLTAYLLTKVPLMPCLRVLGRVLAAIGATLEPSLLKMLLSQVILSLSALSRILVLLIPSGMLGLRTRLRLGEWFKISGWFAWDISTYS</sequence>
<organism evidence="2 3">
    <name type="scientific">Amborella trichopoda</name>
    <dbReference type="NCBI Taxonomy" id="13333"/>
    <lineage>
        <taxon>Eukaryota</taxon>
        <taxon>Viridiplantae</taxon>
        <taxon>Streptophyta</taxon>
        <taxon>Embryophyta</taxon>
        <taxon>Tracheophyta</taxon>
        <taxon>Spermatophyta</taxon>
        <taxon>Magnoliopsida</taxon>
        <taxon>Amborellales</taxon>
        <taxon>Amborellaceae</taxon>
        <taxon>Amborella</taxon>
    </lineage>
</organism>
<keyword evidence="1" id="KW-0812">Transmembrane</keyword>
<protein>
    <submittedName>
        <fullName evidence="2">Uncharacterized protein</fullName>
    </submittedName>
</protein>
<dbReference type="AlphaFoldDB" id="W1PC30"/>
<dbReference type="EMBL" id="KI394012">
    <property type="protein sequence ID" value="ERN05156.1"/>
    <property type="molecule type" value="Genomic_DNA"/>
</dbReference>
<proteinExistence type="predicted"/>